<keyword evidence="2" id="KW-1185">Reference proteome</keyword>
<comment type="caution">
    <text evidence="1">The sequence shown here is derived from an EMBL/GenBank/DDBJ whole genome shotgun (WGS) entry which is preliminary data.</text>
</comment>
<organism evidence="1 2">
    <name type="scientific">Bradyrhizobium nanningense</name>
    <dbReference type="NCBI Taxonomy" id="1325118"/>
    <lineage>
        <taxon>Bacteria</taxon>
        <taxon>Pseudomonadati</taxon>
        <taxon>Pseudomonadota</taxon>
        <taxon>Alphaproteobacteria</taxon>
        <taxon>Hyphomicrobiales</taxon>
        <taxon>Nitrobacteraceae</taxon>
        <taxon>Bradyrhizobium</taxon>
    </lineage>
</organism>
<name>A0A4V1L3Q0_9BRAD</name>
<dbReference type="Proteomes" id="UP000289546">
    <property type="component" value="Unassembled WGS sequence"/>
</dbReference>
<reference evidence="1 2" key="1">
    <citation type="submission" date="2015-04" db="EMBL/GenBank/DDBJ databases">
        <title>Comparative genomics of rhizobia nodulating Arachis hypogaea in China.</title>
        <authorList>
            <person name="Li Y."/>
        </authorList>
    </citation>
    <scope>NUCLEOTIDE SEQUENCE [LARGE SCALE GENOMIC DNA]</scope>
    <source>
        <strain evidence="1 2">CCBAU 51757</strain>
    </source>
</reference>
<evidence type="ECO:0000313" key="1">
    <source>
        <dbReference type="EMBL" id="RXH38744.1"/>
    </source>
</evidence>
<dbReference type="EMBL" id="LBJQ01000001">
    <property type="protein sequence ID" value="RXH38744.1"/>
    <property type="molecule type" value="Genomic_DNA"/>
</dbReference>
<evidence type="ECO:0000313" key="2">
    <source>
        <dbReference type="Proteomes" id="UP000289546"/>
    </source>
</evidence>
<accession>A0A4V1L3Q0</accession>
<gene>
    <name evidence="1" type="ORF">XH99_00370</name>
</gene>
<proteinExistence type="predicted"/>
<protein>
    <submittedName>
        <fullName evidence="1">Uncharacterized protein</fullName>
    </submittedName>
</protein>
<dbReference type="AlphaFoldDB" id="A0A4V1L3Q0"/>
<sequence>MSSVLQDWRLGLIAAHPDLFHPPAGIPEGAEGYPECGPGWRDLIDRCCVRNNAQRSGFFIDA</sequence>